<dbReference type="GO" id="GO:0005737">
    <property type="term" value="C:cytoplasm"/>
    <property type="evidence" value="ECO:0007669"/>
    <property type="project" value="UniProtKB-SubCell"/>
</dbReference>
<dbReference type="Gene3D" id="3.40.140.10">
    <property type="entry name" value="Cytidine Deaminase, domain 2"/>
    <property type="match status" value="1"/>
</dbReference>
<feature type="active site" description="Cysteine persulfide intermediate" evidence="3">
    <location>
        <position position="120"/>
    </location>
</feature>
<keyword evidence="2 3" id="KW-0501">Molybdenum cofactor biosynthesis</keyword>
<accession>A0A5C5TXF2</accession>
<reference evidence="4 5" key="1">
    <citation type="journal article" date="2008" name="Int. J. Syst. Evol. Microbiol.">
        <title>Luteimonas marina sp. nov., isolated from seawater.</title>
        <authorList>
            <person name="Baik K.S."/>
            <person name="Park S.C."/>
            <person name="Kim M.S."/>
            <person name="Kim E.M."/>
            <person name="Park C."/>
            <person name="Chun J."/>
            <person name="Seong C.N."/>
        </authorList>
    </citation>
    <scope>NUCLEOTIDE SEQUENCE [LARGE SCALE GENOMIC DNA]</scope>
    <source>
        <strain evidence="4 5">FR1330</strain>
    </source>
</reference>
<dbReference type="NCBIfam" id="TIGR00129">
    <property type="entry name" value="fdhD_narQ"/>
    <property type="match status" value="1"/>
</dbReference>
<dbReference type="PANTHER" id="PTHR30592">
    <property type="entry name" value="FORMATE DEHYDROGENASE"/>
    <property type="match status" value="1"/>
</dbReference>
<comment type="subcellular location">
    <subcellularLocation>
        <location evidence="3">Cytoplasm</location>
    </subcellularLocation>
</comment>
<evidence type="ECO:0000313" key="5">
    <source>
        <dbReference type="Proteomes" id="UP000319980"/>
    </source>
</evidence>
<dbReference type="GO" id="GO:0006777">
    <property type="term" value="P:Mo-molybdopterin cofactor biosynthetic process"/>
    <property type="evidence" value="ECO:0007669"/>
    <property type="project" value="UniProtKB-UniRule"/>
</dbReference>
<dbReference type="HAMAP" id="MF_00187">
    <property type="entry name" value="FdhD"/>
    <property type="match status" value="1"/>
</dbReference>
<dbReference type="InterPro" id="IPR003786">
    <property type="entry name" value="FdhD"/>
</dbReference>
<dbReference type="SUPFAM" id="SSF53927">
    <property type="entry name" value="Cytidine deaminase-like"/>
    <property type="match status" value="1"/>
</dbReference>
<comment type="caution">
    <text evidence="3">Lacks conserved residue(s) required for the propagation of feature annotation.</text>
</comment>
<comment type="caution">
    <text evidence="4">The sequence shown here is derived from an EMBL/GenBank/DDBJ whole genome shotgun (WGS) entry which is preliminary data.</text>
</comment>
<dbReference type="GO" id="GO:0097163">
    <property type="term" value="F:sulfur carrier activity"/>
    <property type="evidence" value="ECO:0007669"/>
    <property type="project" value="UniProtKB-UniRule"/>
</dbReference>
<gene>
    <name evidence="3 4" type="primary">fdhD</name>
    <name evidence="4" type="ORF">FQY83_16195</name>
</gene>
<dbReference type="GO" id="GO:0016783">
    <property type="term" value="F:sulfurtransferase activity"/>
    <property type="evidence" value="ECO:0007669"/>
    <property type="project" value="InterPro"/>
</dbReference>
<dbReference type="EMBL" id="VOHK01000008">
    <property type="protein sequence ID" value="TWT17830.1"/>
    <property type="molecule type" value="Genomic_DNA"/>
</dbReference>
<evidence type="ECO:0000256" key="3">
    <source>
        <dbReference type="HAMAP-Rule" id="MF_00187"/>
    </source>
</evidence>
<proteinExistence type="inferred from homology"/>
<keyword evidence="1 3" id="KW-0963">Cytoplasm</keyword>
<evidence type="ECO:0000256" key="2">
    <source>
        <dbReference type="ARBA" id="ARBA00023150"/>
    </source>
</evidence>
<organism evidence="4 5">
    <name type="scientific">Luteimonas marina</name>
    <dbReference type="NCBI Taxonomy" id="488485"/>
    <lineage>
        <taxon>Bacteria</taxon>
        <taxon>Pseudomonadati</taxon>
        <taxon>Pseudomonadota</taxon>
        <taxon>Gammaproteobacteria</taxon>
        <taxon>Lysobacterales</taxon>
        <taxon>Lysobacteraceae</taxon>
        <taxon>Luteimonas</taxon>
    </lineage>
</organism>
<evidence type="ECO:0000313" key="4">
    <source>
        <dbReference type="EMBL" id="TWT17830.1"/>
    </source>
</evidence>
<dbReference type="PANTHER" id="PTHR30592:SF1">
    <property type="entry name" value="SULFUR CARRIER PROTEIN FDHD"/>
    <property type="match status" value="1"/>
</dbReference>
<sequence length="295" mass="31033">MADRPDIDKPPPIAGSTLRPVERWRHGGRRQLDDHVAEEVPVAFVYNDAPFAVMMATPADLEDFAAGFALSEGIVERIDDVRIEGIEHLLEGIEIRLRIPDGRAEALALRRRSMSGHSGCGVCGSELLEAALRTPAPVAAEVRVPVDALRRALRELRGAQAINAVTGATHAAGWAGLDGGLKLVREDVGRHNALDKLIGGMHAHAAALDPADGFLVVTSRASYEMAMKAASAGIALMAAISAPTALAISLAERANLTLIGFARDDGHAVYTHARRLLPEAAAPLAAACAGRNSAP</sequence>
<dbReference type="Gene3D" id="3.10.20.10">
    <property type="match status" value="1"/>
</dbReference>
<dbReference type="Pfam" id="PF02634">
    <property type="entry name" value="FdhD-NarQ"/>
    <property type="match status" value="1"/>
</dbReference>
<dbReference type="InterPro" id="IPR016193">
    <property type="entry name" value="Cytidine_deaminase-like"/>
</dbReference>
<dbReference type="AlphaFoldDB" id="A0A5C5TXF2"/>
<keyword evidence="4" id="KW-0808">Transferase</keyword>
<dbReference type="Proteomes" id="UP000319980">
    <property type="component" value="Unassembled WGS sequence"/>
</dbReference>
<dbReference type="OrthoDB" id="3197277at2"/>
<keyword evidence="5" id="KW-1185">Reference proteome</keyword>
<evidence type="ECO:0000256" key="1">
    <source>
        <dbReference type="ARBA" id="ARBA00022490"/>
    </source>
</evidence>
<comment type="similarity">
    <text evidence="3">Belongs to the FdhD family.</text>
</comment>
<dbReference type="PIRSF" id="PIRSF015626">
    <property type="entry name" value="FdhD"/>
    <property type="match status" value="1"/>
</dbReference>
<protein>
    <recommendedName>
        <fullName evidence="3">Sulfur carrier protein FdhD</fullName>
    </recommendedName>
</protein>
<dbReference type="RefSeq" id="WP_146389021.1">
    <property type="nucleotide sequence ID" value="NZ_VOHK01000008.1"/>
</dbReference>
<comment type="function">
    <text evidence="3">Required for formate dehydrogenase (FDH) activity. Acts as a sulfur carrier protein that transfers sulfur from IscS to the molybdenum cofactor prior to its insertion into FDH.</text>
</comment>
<name>A0A5C5TXF2_9GAMM</name>